<reference evidence="2 3" key="1">
    <citation type="journal article" date="2006" name="Nature">
        <title>Global trends of whole-genome duplications revealed by the ciliate Paramecium tetraurelia.</title>
        <authorList>
            <consortium name="Genoscope"/>
            <person name="Aury J.-M."/>
            <person name="Jaillon O."/>
            <person name="Duret L."/>
            <person name="Noel B."/>
            <person name="Jubin C."/>
            <person name="Porcel B.M."/>
            <person name="Segurens B."/>
            <person name="Daubin V."/>
            <person name="Anthouard V."/>
            <person name="Aiach N."/>
            <person name="Arnaiz O."/>
            <person name="Billaut A."/>
            <person name="Beisson J."/>
            <person name="Blanc I."/>
            <person name="Bouhouche K."/>
            <person name="Camara F."/>
            <person name="Duharcourt S."/>
            <person name="Guigo R."/>
            <person name="Gogendeau D."/>
            <person name="Katinka M."/>
            <person name="Keller A.-M."/>
            <person name="Kissmehl R."/>
            <person name="Klotz C."/>
            <person name="Koll F."/>
            <person name="Le Moue A."/>
            <person name="Lepere C."/>
            <person name="Malinsky S."/>
            <person name="Nowacki M."/>
            <person name="Nowak J.K."/>
            <person name="Plattner H."/>
            <person name="Poulain J."/>
            <person name="Ruiz F."/>
            <person name="Serrano V."/>
            <person name="Zagulski M."/>
            <person name="Dessen P."/>
            <person name="Betermier M."/>
            <person name="Weissenbach J."/>
            <person name="Scarpelli C."/>
            <person name="Schachter V."/>
            <person name="Sperling L."/>
            <person name="Meyer E."/>
            <person name="Cohen J."/>
            <person name="Wincker P."/>
        </authorList>
    </citation>
    <scope>NUCLEOTIDE SEQUENCE [LARGE SCALE GENOMIC DNA]</scope>
    <source>
        <strain evidence="2 3">Stock d4-2</strain>
    </source>
</reference>
<keyword evidence="3" id="KW-1185">Reference proteome</keyword>
<protein>
    <submittedName>
        <fullName evidence="2">Uncharacterized protein</fullName>
    </submittedName>
</protein>
<organism evidence="2 3">
    <name type="scientific">Paramecium tetraurelia</name>
    <dbReference type="NCBI Taxonomy" id="5888"/>
    <lineage>
        <taxon>Eukaryota</taxon>
        <taxon>Sar</taxon>
        <taxon>Alveolata</taxon>
        <taxon>Ciliophora</taxon>
        <taxon>Intramacronucleata</taxon>
        <taxon>Oligohymenophorea</taxon>
        <taxon>Peniculida</taxon>
        <taxon>Parameciidae</taxon>
        <taxon>Paramecium</taxon>
    </lineage>
</organism>
<feature type="compositionally biased region" description="Basic and acidic residues" evidence="1">
    <location>
        <begin position="72"/>
        <end position="83"/>
    </location>
</feature>
<evidence type="ECO:0000313" key="3">
    <source>
        <dbReference type="Proteomes" id="UP000000600"/>
    </source>
</evidence>
<name>A0EB17_PARTE</name>
<dbReference type="HOGENOM" id="CLU_1931644_0_0_1"/>
<dbReference type="GeneID" id="5045666"/>
<dbReference type="EMBL" id="CT868668">
    <property type="protein sequence ID" value="CAK92484.1"/>
    <property type="molecule type" value="Genomic_DNA"/>
</dbReference>
<evidence type="ECO:0000256" key="1">
    <source>
        <dbReference type="SAM" id="MobiDB-lite"/>
    </source>
</evidence>
<feature type="region of interest" description="Disordered" evidence="1">
    <location>
        <begin position="63"/>
        <end position="83"/>
    </location>
</feature>
<sequence length="131" mass="14963">MSALQNLFKASKQGGKQMLIPQQMNKILNITQRKQGHLNSCMQTEIQDSPYLYNVQEKIEGDQNQNNLYSEEEVKQESPKKKLKTETMESIDFGGLSLNTCLSQQCVEFGTSDSSQYQPNDQYFILPEQSS</sequence>
<dbReference type="AlphaFoldDB" id="A0EB17"/>
<gene>
    <name evidence="2" type="ORF">GSPATT00025218001</name>
</gene>
<evidence type="ECO:0000313" key="2">
    <source>
        <dbReference type="EMBL" id="CAK92484.1"/>
    </source>
</evidence>
<dbReference type="RefSeq" id="XP_001459881.1">
    <property type="nucleotide sequence ID" value="XM_001459844.1"/>
</dbReference>
<accession>A0EB17</accession>
<dbReference type="KEGG" id="ptm:GSPATT00025218001"/>
<dbReference type="Proteomes" id="UP000000600">
    <property type="component" value="Unassembled WGS sequence"/>
</dbReference>
<proteinExistence type="predicted"/>
<dbReference type="InParanoid" id="A0EB17"/>